<evidence type="ECO:0000256" key="5">
    <source>
        <dbReference type="ARBA" id="ARBA00022777"/>
    </source>
</evidence>
<dbReference type="EC" id="2.7.11.1" evidence="1"/>
<keyword evidence="7" id="KW-1133">Transmembrane helix</keyword>
<evidence type="ECO:0000256" key="6">
    <source>
        <dbReference type="ARBA" id="ARBA00022840"/>
    </source>
</evidence>
<protein>
    <recommendedName>
        <fullName evidence="1">non-specific serine/threonine protein kinase</fullName>
        <ecNumber evidence="1">2.7.11.1</ecNumber>
    </recommendedName>
</protein>
<evidence type="ECO:0000256" key="1">
    <source>
        <dbReference type="ARBA" id="ARBA00012513"/>
    </source>
</evidence>
<name>A0ABN1T798_9ACTN</name>
<accession>A0ABN1T798</accession>
<keyword evidence="5" id="KW-0418">Kinase</keyword>
<proteinExistence type="predicted"/>
<dbReference type="PANTHER" id="PTHR43289:SF6">
    <property type="entry name" value="SERINE_THREONINE-PROTEIN KINASE NEKL-3"/>
    <property type="match status" value="1"/>
</dbReference>
<dbReference type="EMBL" id="BAAALF010000278">
    <property type="protein sequence ID" value="GAA1068906.1"/>
    <property type="molecule type" value="Genomic_DNA"/>
</dbReference>
<sequence>MRAGPGQTVAGRYLVTDRPEPADPLGTRRLAVDGRTGTRVQLEALELPELLVPELAGSADFESSRWLDPAGVLAEVATVIADSPPHARLRQSFDVAAEAGLIWVVEEEPTDSALPALLADGPLPPYRAAEVAADLARALQAVHAGGRAHGNLVARQVTLGEDGAALLGGQAIGAAEEALARVLGGADGRRWAQARAGLVGACAERWPPELLAEAGEGGGAGARPAPAFGPAGDSWALGVLLQRMLTGQGPFPEQSPIALFAAVRAARRTGAEGCGVLRPLVERLLAPAPADRPTAAEARGWLGGLLVGVPEPYRAAPAEPAVLPVLRPSWPLVRRPRGERAAPVTEHARHARTRGGGRRATLLPVLLVGGVLGAMVLAMAAVVLLAG</sequence>
<dbReference type="PANTHER" id="PTHR43289">
    <property type="entry name" value="MITOGEN-ACTIVATED PROTEIN KINASE KINASE KINASE 20-RELATED"/>
    <property type="match status" value="1"/>
</dbReference>
<evidence type="ECO:0000259" key="8">
    <source>
        <dbReference type="PROSITE" id="PS50011"/>
    </source>
</evidence>
<dbReference type="SUPFAM" id="SSF56112">
    <property type="entry name" value="Protein kinase-like (PK-like)"/>
    <property type="match status" value="1"/>
</dbReference>
<keyword evidence="4" id="KW-0547">Nucleotide-binding</keyword>
<comment type="caution">
    <text evidence="9">The sequence shown here is derived from an EMBL/GenBank/DDBJ whole genome shotgun (WGS) entry which is preliminary data.</text>
</comment>
<keyword evidence="6" id="KW-0067">ATP-binding</keyword>
<evidence type="ECO:0000256" key="4">
    <source>
        <dbReference type="ARBA" id="ARBA00022741"/>
    </source>
</evidence>
<reference evidence="9 10" key="1">
    <citation type="journal article" date="2019" name="Int. J. Syst. Evol. Microbiol.">
        <title>The Global Catalogue of Microorganisms (GCM) 10K type strain sequencing project: providing services to taxonomists for standard genome sequencing and annotation.</title>
        <authorList>
            <consortium name="The Broad Institute Genomics Platform"/>
            <consortium name="The Broad Institute Genome Sequencing Center for Infectious Disease"/>
            <person name="Wu L."/>
            <person name="Ma J."/>
        </authorList>
    </citation>
    <scope>NUCLEOTIDE SEQUENCE [LARGE SCALE GENOMIC DNA]</scope>
    <source>
        <strain evidence="9 10">JCM 13004</strain>
    </source>
</reference>
<keyword evidence="7" id="KW-0472">Membrane</keyword>
<dbReference type="InterPro" id="IPR000719">
    <property type="entry name" value="Prot_kinase_dom"/>
</dbReference>
<evidence type="ECO:0000313" key="10">
    <source>
        <dbReference type="Proteomes" id="UP001500037"/>
    </source>
</evidence>
<keyword evidence="7" id="KW-0812">Transmembrane</keyword>
<keyword evidence="10" id="KW-1185">Reference proteome</keyword>
<dbReference type="Proteomes" id="UP001500037">
    <property type="component" value="Unassembled WGS sequence"/>
</dbReference>
<evidence type="ECO:0000256" key="3">
    <source>
        <dbReference type="ARBA" id="ARBA00022679"/>
    </source>
</evidence>
<dbReference type="PROSITE" id="PS50011">
    <property type="entry name" value="PROTEIN_KINASE_DOM"/>
    <property type="match status" value="1"/>
</dbReference>
<organism evidence="9 10">
    <name type="scientific">Kitasatospora nipponensis</name>
    <dbReference type="NCBI Taxonomy" id="258049"/>
    <lineage>
        <taxon>Bacteria</taxon>
        <taxon>Bacillati</taxon>
        <taxon>Actinomycetota</taxon>
        <taxon>Actinomycetes</taxon>
        <taxon>Kitasatosporales</taxon>
        <taxon>Streptomycetaceae</taxon>
        <taxon>Kitasatospora</taxon>
    </lineage>
</organism>
<dbReference type="RefSeq" id="WP_344446681.1">
    <property type="nucleotide sequence ID" value="NZ_BAAALF010000278.1"/>
</dbReference>
<dbReference type="Gene3D" id="1.10.510.10">
    <property type="entry name" value="Transferase(Phosphotransferase) domain 1"/>
    <property type="match status" value="1"/>
</dbReference>
<feature type="domain" description="Protein kinase" evidence="8">
    <location>
        <begin position="1"/>
        <end position="302"/>
    </location>
</feature>
<keyword evidence="2" id="KW-0723">Serine/threonine-protein kinase</keyword>
<evidence type="ECO:0000256" key="7">
    <source>
        <dbReference type="SAM" id="Phobius"/>
    </source>
</evidence>
<gene>
    <name evidence="9" type="ORF">GCM10009665_74310</name>
</gene>
<dbReference type="InterPro" id="IPR011009">
    <property type="entry name" value="Kinase-like_dom_sf"/>
</dbReference>
<dbReference type="SMART" id="SM00220">
    <property type="entry name" value="S_TKc"/>
    <property type="match status" value="1"/>
</dbReference>
<keyword evidence="3" id="KW-0808">Transferase</keyword>
<evidence type="ECO:0000256" key="2">
    <source>
        <dbReference type="ARBA" id="ARBA00022527"/>
    </source>
</evidence>
<feature type="transmembrane region" description="Helical" evidence="7">
    <location>
        <begin position="362"/>
        <end position="386"/>
    </location>
</feature>
<evidence type="ECO:0000313" key="9">
    <source>
        <dbReference type="EMBL" id="GAA1068906.1"/>
    </source>
</evidence>